<protein>
    <recommendedName>
        <fullName evidence="2">SRP9 domain-containing protein</fullName>
    </recommendedName>
</protein>
<sequence>MYFTSSTEWYEQASLLLKARPSTARITSKYTVLKPTSSKIRKRQKYASKRAHSTSAGDAGNPTTTPQPPAEQDAQAPSATFTLKAYDPVSGCCLKYETNKAAEVGRLIASLGRLGKHMAAMKEVTTDFSVPAGNAGIETPAGGDSDVPMVDVGAKGESRGDVPQKAATGGGGGKKKKKGKK</sequence>
<dbReference type="InterPro" id="IPR039914">
    <property type="entry name" value="SRP9-like"/>
</dbReference>
<reference evidence="3" key="1">
    <citation type="journal article" date="2020" name="Stud. Mycol.">
        <title>101 Dothideomycetes genomes: a test case for predicting lifestyles and emergence of pathogens.</title>
        <authorList>
            <person name="Haridas S."/>
            <person name="Albert R."/>
            <person name="Binder M."/>
            <person name="Bloem J."/>
            <person name="Labutti K."/>
            <person name="Salamov A."/>
            <person name="Andreopoulos B."/>
            <person name="Baker S."/>
            <person name="Barry K."/>
            <person name="Bills G."/>
            <person name="Bluhm B."/>
            <person name="Cannon C."/>
            <person name="Castanera R."/>
            <person name="Culley D."/>
            <person name="Daum C."/>
            <person name="Ezra D."/>
            <person name="Gonzalez J."/>
            <person name="Henrissat B."/>
            <person name="Kuo A."/>
            <person name="Liang C."/>
            <person name="Lipzen A."/>
            <person name="Lutzoni F."/>
            <person name="Magnuson J."/>
            <person name="Mondo S."/>
            <person name="Nolan M."/>
            <person name="Ohm R."/>
            <person name="Pangilinan J."/>
            <person name="Park H.-J."/>
            <person name="Ramirez L."/>
            <person name="Alfaro M."/>
            <person name="Sun H."/>
            <person name="Tritt A."/>
            <person name="Yoshinaga Y."/>
            <person name="Zwiers L.-H."/>
            <person name="Turgeon B."/>
            <person name="Goodwin S."/>
            <person name="Spatafora J."/>
            <person name="Crous P."/>
            <person name="Grigoriev I."/>
        </authorList>
    </citation>
    <scope>NUCLEOTIDE SEQUENCE</scope>
    <source>
        <strain evidence="3">CBS 379.55</strain>
    </source>
</reference>
<evidence type="ECO:0000313" key="3">
    <source>
        <dbReference type="EMBL" id="KAF2276410.1"/>
    </source>
</evidence>
<dbReference type="EMBL" id="ML986493">
    <property type="protein sequence ID" value="KAF2276410.1"/>
    <property type="molecule type" value="Genomic_DNA"/>
</dbReference>
<organism evidence="3 4">
    <name type="scientific">Westerdykella ornata</name>
    <dbReference type="NCBI Taxonomy" id="318751"/>
    <lineage>
        <taxon>Eukaryota</taxon>
        <taxon>Fungi</taxon>
        <taxon>Dikarya</taxon>
        <taxon>Ascomycota</taxon>
        <taxon>Pezizomycotina</taxon>
        <taxon>Dothideomycetes</taxon>
        <taxon>Pleosporomycetidae</taxon>
        <taxon>Pleosporales</taxon>
        <taxon>Sporormiaceae</taxon>
        <taxon>Westerdykella</taxon>
    </lineage>
</organism>
<feature type="domain" description="SRP9" evidence="2">
    <location>
        <begin position="4"/>
        <end position="118"/>
    </location>
</feature>
<evidence type="ECO:0000256" key="1">
    <source>
        <dbReference type="SAM" id="MobiDB-lite"/>
    </source>
</evidence>
<dbReference type="RefSeq" id="XP_033653949.1">
    <property type="nucleotide sequence ID" value="XM_033796386.1"/>
</dbReference>
<feature type="compositionally biased region" description="Basic residues" evidence="1">
    <location>
        <begin position="39"/>
        <end position="52"/>
    </location>
</feature>
<feature type="region of interest" description="Disordered" evidence="1">
    <location>
        <begin position="36"/>
        <end position="76"/>
    </location>
</feature>
<evidence type="ECO:0000259" key="2">
    <source>
        <dbReference type="Pfam" id="PF05486"/>
    </source>
</evidence>
<proteinExistence type="predicted"/>
<gene>
    <name evidence="3" type="ORF">EI97DRAFT_398148</name>
</gene>
<dbReference type="Proteomes" id="UP000800097">
    <property type="component" value="Unassembled WGS sequence"/>
</dbReference>
<dbReference type="InterPro" id="IPR039432">
    <property type="entry name" value="SRP9_dom"/>
</dbReference>
<accession>A0A6A6JID7</accession>
<dbReference type="GeneID" id="54549561"/>
<dbReference type="GO" id="GO:0006614">
    <property type="term" value="P:SRP-dependent cotranslational protein targeting to membrane"/>
    <property type="evidence" value="ECO:0007669"/>
    <property type="project" value="InterPro"/>
</dbReference>
<dbReference type="GO" id="GO:0005786">
    <property type="term" value="C:signal recognition particle, endoplasmic reticulum targeting"/>
    <property type="evidence" value="ECO:0007669"/>
    <property type="project" value="TreeGrafter"/>
</dbReference>
<dbReference type="PANTHER" id="PTHR12834:SF12">
    <property type="entry name" value="SIGNAL RECOGNITION PARTICLE 9 KDA PROTEIN"/>
    <property type="match status" value="1"/>
</dbReference>
<feature type="region of interest" description="Disordered" evidence="1">
    <location>
        <begin position="135"/>
        <end position="181"/>
    </location>
</feature>
<dbReference type="PANTHER" id="PTHR12834">
    <property type="entry name" value="SIGNAL RECOGNITION PARTICLE 9 KDA PROTEIN"/>
    <property type="match status" value="1"/>
</dbReference>
<name>A0A6A6JID7_WESOR</name>
<dbReference type="Pfam" id="PF05486">
    <property type="entry name" value="SRP9-21"/>
    <property type="match status" value="1"/>
</dbReference>
<evidence type="ECO:0000313" key="4">
    <source>
        <dbReference type="Proteomes" id="UP000800097"/>
    </source>
</evidence>
<keyword evidence="4" id="KW-1185">Reference proteome</keyword>
<dbReference type="AlphaFoldDB" id="A0A6A6JID7"/>
<dbReference type="OrthoDB" id="5419752at2759"/>